<comment type="caution">
    <text evidence="4">The sequence shown here is derived from an EMBL/GenBank/DDBJ whole genome shotgun (WGS) entry which is preliminary data.</text>
</comment>
<proteinExistence type="predicted"/>
<protein>
    <submittedName>
        <fullName evidence="4">Uncharacterized protein YcnI</fullName>
    </submittedName>
</protein>
<dbReference type="Proteomes" id="UP000281955">
    <property type="component" value="Unassembled WGS sequence"/>
</dbReference>
<dbReference type="PROSITE" id="PS51318">
    <property type="entry name" value="TAT"/>
    <property type="match status" value="1"/>
</dbReference>
<dbReference type="InterPro" id="IPR038507">
    <property type="entry name" value="YcnI-like_sf"/>
</dbReference>
<dbReference type="RefSeq" id="WP_121193272.1">
    <property type="nucleotide sequence ID" value="NZ_RBWV01000011.1"/>
</dbReference>
<keyword evidence="2" id="KW-0732">Signal</keyword>
<accession>A0A420XQH5</accession>
<feature type="signal peptide" evidence="2">
    <location>
        <begin position="1"/>
        <end position="32"/>
    </location>
</feature>
<dbReference type="InterPro" id="IPR006311">
    <property type="entry name" value="TAT_signal"/>
</dbReference>
<dbReference type="InParanoid" id="A0A420XQH5"/>
<feature type="chain" id="PRO_5039407865" evidence="2">
    <location>
        <begin position="33"/>
        <end position="224"/>
    </location>
</feature>
<reference evidence="4 5" key="1">
    <citation type="submission" date="2018-10" db="EMBL/GenBank/DDBJ databases">
        <title>Genomic Encyclopedia of Archaeal and Bacterial Type Strains, Phase II (KMG-II): from individual species to whole genera.</title>
        <authorList>
            <person name="Goeker M."/>
        </authorList>
    </citation>
    <scope>NUCLEOTIDE SEQUENCE [LARGE SCALE GENOMIC DNA]</scope>
    <source>
        <strain evidence="4 5">RP-AC37</strain>
    </source>
</reference>
<gene>
    <name evidence="4" type="ORF">CLV35_1979</name>
</gene>
<evidence type="ECO:0000256" key="1">
    <source>
        <dbReference type="SAM" id="Phobius"/>
    </source>
</evidence>
<dbReference type="OrthoDB" id="9810871at2"/>
<feature type="domain" description="YncI copper-binding" evidence="3">
    <location>
        <begin position="33"/>
        <end position="181"/>
    </location>
</feature>
<evidence type="ECO:0000313" key="5">
    <source>
        <dbReference type="Proteomes" id="UP000281955"/>
    </source>
</evidence>
<dbReference type="Gene3D" id="2.60.40.2230">
    <property type="entry name" value="Uncharacterised protein YcnI-like PF07987, DUF1775"/>
    <property type="match status" value="1"/>
</dbReference>
<dbReference type="InterPro" id="IPR012533">
    <property type="entry name" value="YcnI-copper_dom"/>
</dbReference>
<feature type="transmembrane region" description="Helical" evidence="1">
    <location>
        <begin position="199"/>
        <end position="219"/>
    </location>
</feature>
<keyword evidence="5" id="KW-1185">Reference proteome</keyword>
<evidence type="ECO:0000313" key="4">
    <source>
        <dbReference type="EMBL" id="RKS75509.1"/>
    </source>
</evidence>
<dbReference type="AlphaFoldDB" id="A0A420XQH5"/>
<dbReference type="Pfam" id="PF07987">
    <property type="entry name" value="DUF1775"/>
    <property type="match status" value="1"/>
</dbReference>
<evidence type="ECO:0000259" key="3">
    <source>
        <dbReference type="Pfam" id="PF07987"/>
    </source>
</evidence>
<keyword evidence="1" id="KW-0812">Transmembrane</keyword>
<dbReference type="EMBL" id="RBWV01000011">
    <property type="protein sequence ID" value="RKS75509.1"/>
    <property type="molecule type" value="Genomic_DNA"/>
</dbReference>
<dbReference type="CDD" id="cd08545">
    <property type="entry name" value="YcnI_like"/>
    <property type="match status" value="1"/>
</dbReference>
<organism evidence="4 5">
    <name type="scientific">Motilibacter peucedani</name>
    <dbReference type="NCBI Taxonomy" id="598650"/>
    <lineage>
        <taxon>Bacteria</taxon>
        <taxon>Bacillati</taxon>
        <taxon>Actinomycetota</taxon>
        <taxon>Actinomycetes</taxon>
        <taxon>Motilibacterales</taxon>
        <taxon>Motilibacteraceae</taxon>
        <taxon>Motilibacter</taxon>
    </lineage>
</organism>
<sequence>MTPTPARSLLRGAGTAGAALLLVVAAAAPASAHVRVTSADASPGGYGVIVFRVPTESDTASTVQLAVTLPADTPFASVAAQPVAGWTVSAPETPLPRPVTAGGFTLTKAVQTVTWKAGTDAGVAPGEFQQFALSVGPFPKGARSIAFPAVQTYSDGTVVHWDQRTTPGAEEPEDPAPVLALLPAATTADDGSTDGTARALAAAGLVVAVLAAGLAGLSLRRRTR</sequence>
<name>A0A420XQH5_9ACTN</name>
<keyword evidence="1" id="KW-1133">Transmembrane helix</keyword>
<keyword evidence="1" id="KW-0472">Membrane</keyword>
<evidence type="ECO:0000256" key="2">
    <source>
        <dbReference type="SAM" id="SignalP"/>
    </source>
</evidence>